<dbReference type="InterPro" id="IPR008915">
    <property type="entry name" value="Peptidase_M50"/>
</dbReference>
<dbReference type="GO" id="GO:0008233">
    <property type="term" value="F:peptidase activity"/>
    <property type="evidence" value="ECO:0007669"/>
    <property type="project" value="UniProtKB-KW"/>
</dbReference>
<evidence type="ECO:0000259" key="13">
    <source>
        <dbReference type="Pfam" id="PF02163"/>
    </source>
</evidence>
<keyword evidence="5 12" id="KW-0812">Transmembrane</keyword>
<feature type="transmembrane region" description="Helical" evidence="12">
    <location>
        <begin position="84"/>
        <end position="109"/>
    </location>
</feature>
<comment type="cofactor">
    <cofactor evidence="1">
        <name>Zn(2+)</name>
        <dbReference type="ChEBI" id="CHEBI:29105"/>
    </cofactor>
</comment>
<comment type="caution">
    <text evidence="14">The sequence shown here is derived from an EMBL/GenBank/DDBJ whole genome shotgun (WGS) entry which is preliminary data.</text>
</comment>
<evidence type="ECO:0000256" key="5">
    <source>
        <dbReference type="ARBA" id="ARBA00022692"/>
    </source>
</evidence>
<feature type="domain" description="Peptidase M50" evidence="13">
    <location>
        <begin position="33"/>
        <end position="105"/>
    </location>
</feature>
<keyword evidence="9 12" id="KW-1133">Transmembrane helix</keyword>
<dbReference type="PANTHER" id="PTHR39188:SF3">
    <property type="entry name" value="STAGE IV SPORULATION PROTEIN FB"/>
    <property type="match status" value="1"/>
</dbReference>
<dbReference type="GO" id="GO:0006508">
    <property type="term" value="P:proteolysis"/>
    <property type="evidence" value="ECO:0007669"/>
    <property type="project" value="UniProtKB-KW"/>
</dbReference>
<evidence type="ECO:0000256" key="11">
    <source>
        <dbReference type="ARBA" id="ARBA00023136"/>
    </source>
</evidence>
<dbReference type="Proteomes" id="UP000779508">
    <property type="component" value="Unassembled WGS sequence"/>
</dbReference>
<keyword evidence="15" id="KW-1185">Reference proteome</keyword>
<dbReference type="PANTHER" id="PTHR39188">
    <property type="entry name" value="MEMBRANE-ASSOCIATED ZINC METALLOPROTEASE M50B"/>
    <property type="match status" value="1"/>
</dbReference>
<feature type="transmembrane region" description="Helical" evidence="12">
    <location>
        <begin position="180"/>
        <end position="198"/>
    </location>
</feature>
<evidence type="ECO:0000256" key="3">
    <source>
        <dbReference type="ARBA" id="ARBA00007931"/>
    </source>
</evidence>
<keyword evidence="4 14" id="KW-0645">Protease</keyword>
<comment type="subcellular location">
    <subcellularLocation>
        <location evidence="2">Membrane</location>
        <topology evidence="2">Multi-pass membrane protein</topology>
    </subcellularLocation>
</comment>
<feature type="transmembrane region" description="Helical" evidence="12">
    <location>
        <begin position="115"/>
        <end position="135"/>
    </location>
</feature>
<evidence type="ECO:0000313" key="14">
    <source>
        <dbReference type="EMBL" id="MBU5677709.1"/>
    </source>
</evidence>
<organism evidence="14 15">
    <name type="scientific">Alkaliphilus flagellatus</name>
    <dbReference type="NCBI Taxonomy" id="2841507"/>
    <lineage>
        <taxon>Bacteria</taxon>
        <taxon>Bacillati</taxon>
        <taxon>Bacillota</taxon>
        <taxon>Clostridia</taxon>
        <taxon>Peptostreptococcales</taxon>
        <taxon>Natronincolaceae</taxon>
        <taxon>Alkaliphilus</taxon>
    </lineage>
</organism>
<feature type="transmembrane region" description="Helical" evidence="12">
    <location>
        <begin position="7"/>
        <end position="27"/>
    </location>
</feature>
<keyword evidence="11 12" id="KW-0472">Membrane</keyword>
<comment type="similarity">
    <text evidence="3">Belongs to the peptidase M50B family.</text>
</comment>
<evidence type="ECO:0000256" key="12">
    <source>
        <dbReference type="SAM" id="Phobius"/>
    </source>
</evidence>
<feature type="domain" description="Peptidase M50" evidence="13">
    <location>
        <begin position="109"/>
        <end position="171"/>
    </location>
</feature>
<keyword evidence="6" id="KW-0479">Metal-binding</keyword>
<evidence type="ECO:0000256" key="1">
    <source>
        <dbReference type="ARBA" id="ARBA00001947"/>
    </source>
</evidence>
<dbReference type="EMBL" id="JAHLQK010000006">
    <property type="protein sequence ID" value="MBU5677709.1"/>
    <property type="molecule type" value="Genomic_DNA"/>
</dbReference>
<evidence type="ECO:0000256" key="2">
    <source>
        <dbReference type="ARBA" id="ARBA00004141"/>
    </source>
</evidence>
<name>A0ABS6G5E1_9FIRM</name>
<evidence type="ECO:0000256" key="10">
    <source>
        <dbReference type="ARBA" id="ARBA00023049"/>
    </source>
</evidence>
<dbReference type="Pfam" id="PF02163">
    <property type="entry name" value="Peptidase_M50"/>
    <property type="match status" value="2"/>
</dbReference>
<gene>
    <name evidence="14" type="ORF">KQI88_14910</name>
</gene>
<proteinExistence type="inferred from homology"/>
<sequence length="299" mass="34462">MNLFKIFNIEIKISYLIFFILIFSMFFNYFIELLILIIIVLIHELAHCCLCIYYDIEVSEVKLFAFGGVAKFRGDIETDSKREIVIALAGPLSNFILSIILIFVVNIFNIEMNNIIQFCLVANLTIGIFNLIPTLPLDGGRIIRGIIGYYVGIKKATYIVVRLGYIVCILLFGIGIYLTLVYNIEYIFLNMLSIYIFVSNRKEKNRINFIFVKNLVLKKKSLFSEGIMDAKYVIAMEFIDIKKIFDEFTLEKYHIITVINTKGKVIGSLSESEIIDAIINHDNNITLGYLIDIYKQRLS</sequence>
<evidence type="ECO:0000256" key="8">
    <source>
        <dbReference type="ARBA" id="ARBA00022833"/>
    </source>
</evidence>
<keyword evidence="10" id="KW-0482">Metalloprotease</keyword>
<evidence type="ECO:0000256" key="6">
    <source>
        <dbReference type="ARBA" id="ARBA00022723"/>
    </source>
</evidence>
<evidence type="ECO:0000256" key="4">
    <source>
        <dbReference type="ARBA" id="ARBA00022670"/>
    </source>
</evidence>
<evidence type="ECO:0000256" key="9">
    <source>
        <dbReference type="ARBA" id="ARBA00022989"/>
    </source>
</evidence>
<protein>
    <submittedName>
        <fullName evidence="14">Site-2 protease family protein</fullName>
    </submittedName>
</protein>
<reference evidence="14 15" key="1">
    <citation type="submission" date="2021-06" db="EMBL/GenBank/DDBJ databases">
        <authorList>
            <person name="Sun Q."/>
            <person name="Li D."/>
        </authorList>
    </citation>
    <scope>NUCLEOTIDE SEQUENCE [LARGE SCALE GENOMIC DNA]</scope>
    <source>
        <strain evidence="14 15">MSJ-5</strain>
    </source>
</reference>
<keyword evidence="7" id="KW-0378">Hydrolase</keyword>
<feature type="transmembrane region" description="Helical" evidence="12">
    <location>
        <begin position="156"/>
        <end position="174"/>
    </location>
</feature>
<accession>A0ABS6G5E1</accession>
<evidence type="ECO:0000256" key="7">
    <source>
        <dbReference type="ARBA" id="ARBA00022801"/>
    </source>
</evidence>
<evidence type="ECO:0000313" key="15">
    <source>
        <dbReference type="Proteomes" id="UP000779508"/>
    </source>
</evidence>
<keyword evidence="8" id="KW-0862">Zinc</keyword>